<sequence>MHFTFKRVLTALVLSSRRISQSGEMNWFNFIGSAFSMGFVGIWAMHFIGMKALTLEDCVSHKIHPVKFNLWFTIFSIIIPIIVLNMTFFMVGNQPNLTRILFGGTFAGTCLGLSLCGLHLIASAGTSYFNTDVEGDDLNTENSSGTLIGPIYDEKGMILVTNEGYLPYRKITNDNYQQKLEEEFTTYNLVFHWIYRLTHDWESIKKWLSFIEIYIQKFMSPSNIKPSSPMIIFFTSFITQLFTNSIPYSIQFRGMFIHHAKLLSESLNISLEESGILYDRIIDTGIFKNVNEKGKGKENDLEIR</sequence>
<feature type="non-terminal residue" evidence="3">
    <location>
        <position position="1"/>
    </location>
</feature>
<feature type="domain" description="MHYT" evidence="2">
    <location>
        <begin position="40"/>
        <end position="104"/>
    </location>
</feature>
<organism evidence="3 4">
    <name type="scientific">Diversispora eburnea</name>
    <dbReference type="NCBI Taxonomy" id="1213867"/>
    <lineage>
        <taxon>Eukaryota</taxon>
        <taxon>Fungi</taxon>
        <taxon>Fungi incertae sedis</taxon>
        <taxon>Mucoromycota</taxon>
        <taxon>Glomeromycotina</taxon>
        <taxon>Glomeromycetes</taxon>
        <taxon>Diversisporales</taxon>
        <taxon>Diversisporaceae</taxon>
        <taxon>Diversispora</taxon>
    </lineage>
</organism>
<dbReference type="EMBL" id="CAJVPK010000179">
    <property type="protein sequence ID" value="CAG8467762.1"/>
    <property type="molecule type" value="Genomic_DNA"/>
</dbReference>
<dbReference type="Proteomes" id="UP000789706">
    <property type="component" value="Unassembled WGS sequence"/>
</dbReference>
<keyword evidence="1" id="KW-1133">Transmembrane helix</keyword>
<dbReference type="OrthoDB" id="264015at2759"/>
<reference evidence="3" key="1">
    <citation type="submission" date="2021-06" db="EMBL/GenBank/DDBJ databases">
        <authorList>
            <person name="Kallberg Y."/>
            <person name="Tangrot J."/>
            <person name="Rosling A."/>
        </authorList>
    </citation>
    <scope>NUCLEOTIDE SEQUENCE</scope>
    <source>
        <strain evidence="3">AZ414A</strain>
    </source>
</reference>
<accession>A0A9N8Z1Y0</accession>
<comment type="caution">
    <text evidence="3">The sequence shown here is derived from an EMBL/GenBank/DDBJ whole genome shotgun (WGS) entry which is preliminary data.</text>
</comment>
<protein>
    <submittedName>
        <fullName evidence="3">9064_t:CDS:1</fullName>
    </submittedName>
</protein>
<proteinExistence type="predicted"/>
<dbReference type="Pfam" id="PF03707">
    <property type="entry name" value="MHYT"/>
    <property type="match status" value="1"/>
</dbReference>
<dbReference type="AlphaFoldDB" id="A0A9N8Z1Y0"/>
<dbReference type="PANTHER" id="PTHR35152:SF1">
    <property type="entry name" value="DOMAIN SIGNALLING PROTEIN, PUTATIVE (AFU_ORTHOLOGUE AFUA_5G11310)-RELATED"/>
    <property type="match status" value="1"/>
</dbReference>
<feature type="transmembrane region" description="Helical" evidence="1">
    <location>
        <begin position="30"/>
        <end position="49"/>
    </location>
</feature>
<evidence type="ECO:0000256" key="1">
    <source>
        <dbReference type="SAM" id="Phobius"/>
    </source>
</evidence>
<feature type="transmembrane region" description="Helical" evidence="1">
    <location>
        <begin position="70"/>
        <end position="91"/>
    </location>
</feature>
<evidence type="ECO:0000313" key="3">
    <source>
        <dbReference type="EMBL" id="CAG8467762.1"/>
    </source>
</evidence>
<dbReference type="PANTHER" id="PTHR35152">
    <property type="entry name" value="DOMAIN SIGNALLING PROTEIN, PUTATIVE (AFU_ORTHOLOGUE AFUA_5G11310)-RELATED"/>
    <property type="match status" value="1"/>
</dbReference>
<keyword evidence="1" id="KW-0472">Membrane</keyword>
<evidence type="ECO:0000313" key="4">
    <source>
        <dbReference type="Proteomes" id="UP000789706"/>
    </source>
</evidence>
<evidence type="ECO:0000259" key="2">
    <source>
        <dbReference type="Pfam" id="PF03707"/>
    </source>
</evidence>
<feature type="transmembrane region" description="Helical" evidence="1">
    <location>
        <begin position="97"/>
        <end position="121"/>
    </location>
</feature>
<name>A0A9N8Z1Y0_9GLOM</name>
<dbReference type="InterPro" id="IPR005330">
    <property type="entry name" value="MHYT_dom"/>
</dbReference>
<keyword evidence="1" id="KW-0812">Transmembrane</keyword>
<keyword evidence="4" id="KW-1185">Reference proteome</keyword>
<gene>
    <name evidence="3" type="ORF">DEBURN_LOCUS3003</name>
</gene>